<evidence type="ECO:0000256" key="4">
    <source>
        <dbReference type="ARBA" id="ARBA00047422"/>
    </source>
</evidence>
<name>A0A6B1YD58_PSEAI</name>
<dbReference type="Proteomes" id="UP000644192">
    <property type="component" value="Unassembled WGS sequence"/>
</dbReference>
<dbReference type="GO" id="GO:0032259">
    <property type="term" value="P:methylation"/>
    <property type="evidence" value="ECO:0007669"/>
    <property type="project" value="UniProtKB-KW"/>
</dbReference>
<evidence type="ECO:0000256" key="2">
    <source>
        <dbReference type="ARBA" id="ARBA00022679"/>
    </source>
</evidence>
<gene>
    <name evidence="5" type="ORF">GUL26_20135</name>
</gene>
<evidence type="ECO:0000256" key="3">
    <source>
        <dbReference type="ARBA" id="ARBA00022747"/>
    </source>
</evidence>
<dbReference type="GO" id="GO:0009307">
    <property type="term" value="P:DNA restriction-modification system"/>
    <property type="evidence" value="ECO:0007669"/>
    <property type="project" value="UniProtKB-KW"/>
</dbReference>
<proteinExistence type="predicted"/>
<dbReference type="SUPFAM" id="SSF53335">
    <property type="entry name" value="S-adenosyl-L-methionine-dependent methyltransferases"/>
    <property type="match status" value="1"/>
</dbReference>
<dbReference type="Gene3D" id="3.40.50.150">
    <property type="entry name" value="Vaccinia Virus protein VP39"/>
    <property type="match status" value="1"/>
</dbReference>
<keyword evidence="2 5" id="KW-0808">Transferase</keyword>
<keyword evidence="1 5" id="KW-0489">Methyltransferase</keyword>
<reference evidence="5" key="1">
    <citation type="submission" date="2020-01" db="EMBL/GenBank/DDBJ databases">
        <title>Bacteria Cultured from War Wounds Associated with the Conflict in Eastern Ukraine.</title>
        <authorList>
            <person name="Snesrud E."/>
            <person name="Galac M.R."/>
            <person name="Mc Gann P."/>
            <person name="Valentine K."/>
            <person name="Viacheslav K."/>
        </authorList>
    </citation>
    <scope>NUCLEOTIDE SEQUENCE</scope>
    <source>
        <strain evidence="5">VNMU148</strain>
    </source>
</reference>
<dbReference type="EMBL" id="WXZT01000014">
    <property type="protein sequence ID" value="MZZ14563.1"/>
    <property type="molecule type" value="Genomic_DNA"/>
</dbReference>
<dbReference type="RefSeq" id="WP_132674740.1">
    <property type="nucleotide sequence ID" value="NZ_JAWJXJ010000004.1"/>
</dbReference>
<comment type="catalytic activity">
    <reaction evidence="4">
        <text>a 2'-deoxycytidine in DNA + S-adenosyl-L-methionine = a 5-methyl-2'-deoxycytidine in DNA + S-adenosyl-L-homocysteine + H(+)</text>
        <dbReference type="Rhea" id="RHEA:13681"/>
        <dbReference type="Rhea" id="RHEA-COMP:11369"/>
        <dbReference type="Rhea" id="RHEA-COMP:11370"/>
        <dbReference type="ChEBI" id="CHEBI:15378"/>
        <dbReference type="ChEBI" id="CHEBI:57856"/>
        <dbReference type="ChEBI" id="CHEBI:59789"/>
        <dbReference type="ChEBI" id="CHEBI:85452"/>
        <dbReference type="ChEBI" id="CHEBI:85454"/>
        <dbReference type="EC" id="2.1.1.37"/>
    </reaction>
</comment>
<accession>A0A6B1YD58</accession>
<sequence>MNELSLFTGDGGGLLASMLLGIRCIGAVEYRAHSRMVLAQRQRDGAFQNFPIFSDIRTFDGRPYRGRAGLVSGGFPCQKYSTAPSGRNNADDLWPEMRRVVADVAPWYVFAENVSEVAIEYAAEDCRAMGYRTQAISLGASDLGGDHIRERHWLLAYADDKSQLRRAINAEMAFSSGFRHGVWQAKPGEPRVANGMARRMERFKSTGNGQIPIVAATALVLLALA</sequence>
<dbReference type="InterPro" id="IPR001525">
    <property type="entry name" value="C5_MeTfrase"/>
</dbReference>
<dbReference type="AlphaFoldDB" id="A0A6B1YD58"/>
<dbReference type="InterPro" id="IPR029063">
    <property type="entry name" value="SAM-dependent_MTases_sf"/>
</dbReference>
<protein>
    <submittedName>
        <fullName evidence="5">DNA cytosine methyltransferase</fullName>
    </submittedName>
</protein>
<keyword evidence="3" id="KW-0680">Restriction system</keyword>
<evidence type="ECO:0000313" key="5">
    <source>
        <dbReference type="EMBL" id="MZZ14563.1"/>
    </source>
</evidence>
<comment type="caution">
    <text evidence="5">The sequence shown here is derived from an EMBL/GenBank/DDBJ whole genome shotgun (WGS) entry which is preliminary data.</text>
</comment>
<dbReference type="Pfam" id="PF00145">
    <property type="entry name" value="DNA_methylase"/>
    <property type="match status" value="1"/>
</dbReference>
<organism evidence="5 6">
    <name type="scientific">Pseudomonas aeruginosa</name>
    <dbReference type="NCBI Taxonomy" id="287"/>
    <lineage>
        <taxon>Bacteria</taxon>
        <taxon>Pseudomonadati</taxon>
        <taxon>Pseudomonadota</taxon>
        <taxon>Gammaproteobacteria</taxon>
        <taxon>Pseudomonadales</taxon>
        <taxon>Pseudomonadaceae</taxon>
        <taxon>Pseudomonas</taxon>
    </lineage>
</organism>
<dbReference type="GO" id="GO:0003886">
    <property type="term" value="F:DNA (cytosine-5-)-methyltransferase activity"/>
    <property type="evidence" value="ECO:0007669"/>
    <property type="project" value="UniProtKB-EC"/>
</dbReference>
<evidence type="ECO:0000313" key="6">
    <source>
        <dbReference type="Proteomes" id="UP000644192"/>
    </source>
</evidence>
<evidence type="ECO:0000256" key="1">
    <source>
        <dbReference type="ARBA" id="ARBA00022603"/>
    </source>
</evidence>